<keyword evidence="2" id="KW-1185">Reference proteome</keyword>
<name>A0A8M8USD9_SESIN</name>
<dbReference type="OrthoDB" id="1711174at2759"/>
<dbReference type="InterPro" id="IPR043502">
    <property type="entry name" value="DNA/RNA_pol_sf"/>
</dbReference>
<dbReference type="PANTHER" id="PTHR11439:SF465">
    <property type="entry name" value="REVERSE TRANSCRIPTASE TY1_COPIA-TYPE DOMAIN-CONTAINING PROTEIN"/>
    <property type="match status" value="1"/>
</dbReference>
<dbReference type="InterPro" id="IPR013103">
    <property type="entry name" value="RVT_2"/>
</dbReference>
<feature type="domain" description="Reverse transcriptase Ty1/copia-type" evidence="1">
    <location>
        <begin position="3"/>
        <end position="136"/>
    </location>
</feature>
<reference evidence="3" key="1">
    <citation type="submission" date="2025-08" db="UniProtKB">
        <authorList>
            <consortium name="RefSeq"/>
        </authorList>
    </citation>
    <scope>IDENTIFICATION</scope>
</reference>
<dbReference type="Proteomes" id="UP000504604">
    <property type="component" value="Linkage group LG6"/>
</dbReference>
<evidence type="ECO:0000259" key="1">
    <source>
        <dbReference type="Pfam" id="PF07727"/>
    </source>
</evidence>
<proteinExistence type="predicted"/>
<protein>
    <submittedName>
        <fullName evidence="3">Uncharacterized protein LOC110012087</fullName>
    </submittedName>
</protein>
<dbReference type="KEGG" id="sind:110012087"/>
<dbReference type="Pfam" id="PF07727">
    <property type="entry name" value="RVT_2"/>
    <property type="match status" value="1"/>
</dbReference>
<sequence length="291" mass="32436">MADPNLVCRLHRSLYGSKQASHQWNMELTTLLQSFGYSQCPHDHCLFLKITDSCFVALLVYVDDILLTGDSTTELDALKAHLHSLFTIKDLGLAKYFLGLEFARSSHGLLVTQQKYLPDILADTSMLGAKAAPTPLPPGLKLSADAGSLLPDPSSYRRLIGCLLYLGFTRPDVYFAVQQLSQFLQHPRSSHWDVAVHVLCYLKGSSSLGIFFSSRNTLHPSVYTDTSWASYPDSRRFVSGYCIFLGSSLVSWRKKKQATVSHSSAEAEYHSMGAAVCELLWLSYLLRAFKI</sequence>
<evidence type="ECO:0000313" key="2">
    <source>
        <dbReference type="Proteomes" id="UP000504604"/>
    </source>
</evidence>
<evidence type="ECO:0000313" key="3">
    <source>
        <dbReference type="RefSeq" id="XP_020549853.1"/>
    </source>
</evidence>
<organism evidence="2 3">
    <name type="scientific">Sesamum indicum</name>
    <name type="common">Oriental sesame</name>
    <name type="synonym">Sesamum orientale</name>
    <dbReference type="NCBI Taxonomy" id="4182"/>
    <lineage>
        <taxon>Eukaryota</taxon>
        <taxon>Viridiplantae</taxon>
        <taxon>Streptophyta</taxon>
        <taxon>Embryophyta</taxon>
        <taxon>Tracheophyta</taxon>
        <taxon>Spermatophyta</taxon>
        <taxon>Magnoliopsida</taxon>
        <taxon>eudicotyledons</taxon>
        <taxon>Gunneridae</taxon>
        <taxon>Pentapetalae</taxon>
        <taxon>asterids</taxon>
        <taxon>lamiids</taxon>
        <taxon>Lamiales</taxon>
        <taxon>Pedaliaceae</taxon>
        <taxon>Sesamum</taxon>
    </lineage>
</organism>
<dbReference type="RefSeq" id="XP_020549853.1">
    <property type="nucleotide sequence ID" value="XM_020694194.1"/>
</dbReference>
<accession>A0A8M8USD9</accession>
<dbReference type="PANTHER" id="PTHR11439">
    <property type="entry name" value="GAG-POL-RELATED RETROTRANSPOSON"/>
    <property type="match status" value="1"/>
</dbReference>
<dbReference type="CDD" id="cd09272">
    <property type="entry name" value="RNase_HI_RT_Ty1"/>
    <property type="match status" value="1"/>
</dbReference>
<gene>
    <name evidence="3" type="primary">LOC110012087</name>
</gene>
<dbReference type="AlphaFoldDB" id="A0A8M8USD9"/>
<dbReference type="GeneID" id="110012087"/>
<dbReference type="SUPFAM" id="SSF56672">
    <property type="entry name" value="DNA/RNA polymerases"/>
    <property type="match status" value="1"/>
</dbReference>